<feature type="transmembrane region" description="Helical" evidence="1">
    <location>
        <begin position="50"/>
        <end position="70"/>
    </location>
</feature>
<dbReference type="Proteomes" id="UP000027153">
    <property type="component" value="Unassembled WGS sequence"/>
</dbReference>
<reference evidence="2 3" key="1">
    <citation type="journal article" date="2013" name="Nature">
        <title>Anaerobic oxidation of methane coupled to nitrate reduction in a novel archaeal lineage.</title>
        <authorList>
            <person name="Haroon M.F."/>
            <person name="Hu S."/>
            <person name="Shi Y."/>
            <person name="Imelfort M."/>
            <person name="Keller J."/>
            <person name="Hugenholtz P."/>
            <person name="Yuan Z."/>
            <person name="Tyson G.W."/>
        </authorList>
    </citation>
    <scope>NUCLEOTIDE SEQUENCE [LARGE SCALE GENOMIC DNA]</scope>
    <source>
        <strain evidence="2 3">ANME-2d</strain>
    </source>
</reference>
<dbReference type="EMBL" id="JMIY01000003">
    <property type="protein sequence ID" value="KCZ72099.1"/>
    <property type="molecule type" value="Genomic_DNA"/>
</dbReference>
<name>A0A062V8L5_9EURY</name>
<keyword evidence="1" id="KW-0812">Transmembrane</keyword>
<dbReference type="PATRIC" id="fig|1392998.3.peg.1508"/>
<accession>A0A062V8L5</accession>
<feature type="transmembrane region" description="Helical" evidence="1">
    <location>
        <begin position="82"/>
        <end position="99"/>
    </location>
</feature>
<keyword evidence="1" id="KW-0472">Membrane</keyword>
<proteinExistence type="predicted"/>
<feature type="transmembrane region" description="Helical" evidence="1">
    <location>
        <begin position="369"/>
        <end position="389"/>
    </location>
</feature>
<feature type="transmembrane region" description="Helical" evidence="1">
    <location>
        <begin position="111"/>
        <end position="128"/>
    </location>
</feature>
<keyword evidence="3" id="KW-1185">Reference proteome</keyword>
<feature type="transmembrane region" description="Helical" evidence="1">
    <location>
        <begin position="140"/>
        <end position="165"/>
    </location>
</feature>
<sequence length="394" mass="46210">MIDNELDKDTLSKIGQYITNQEFDKISIDDYKKIGNKIGGKKKISAGIMANLRPALVIITIIEFLIFTLLVGDSPLEKSISFGFLTLFNSFGLGFVLFINSEFTSYRKEHIIFSLFSPTFVMISSMIFQKGLFSLNVNAITSLFVLVFFYLFYNLLVFVVFNSVADKMIGYLFSRFNTIKFSEENTITFKLDADIKNNVMYEYILHMLNQFFNLNFYDREKSEKHKSIIFSSYDFEPIEPPMYNKLVRYYLFTHINVENATLTFGFFQKYFDRLLINDETIKKNILLRYCLSNVCKNIKEVKLDNFEEMNTVFRSFDNELFGKRRGSRIEKVEWLTNKYVLGTIFFTLMLLAMYYFSLFSSIYKWITSYQALASGIIGAIVVILVQFVLRQRPR</sequence>
<protein>
    <submittedName>
        <fullName evidence="2">Uncharacterized protein</fullName>
    </submittedName>
</protein>
<gene>
    <name evidence="2" type="ORF">ANME2D_01501</name>
</gene>
<dbReference type="RefSeq" id="WP_048090114.1">
    <property type="nucleotide sequence ID" value="NZ_JMIY01000003.1"/>
</dbReference>
<comment type="caution">
    <text evidence="2">The sequence shown here is derived from an EMBL/GenBank/DDBJ whole genome shotgun (WGS) entry which is preliminary data.</text>
</comment>
<organism evidence="2 3">
    <name type="scientific">Candidatus Methanoperedens nitratireducens</name>
    <dbReference type="NCBI Taxonomy" id="1392998"/>
    <lineage>
        <taxon>Archaea</taxon>
        <taxon>Methanobacteriati</taxon>
        <taxon>Methanobacteriota</taxon>
        <taxon>Stenosarchaea group</taxon>
        <taxon>Methanomicrobia</taxon>
        <taxon>Methanosarcinales</taxon>
        <taxon>ANME-2 cluster</taxon>
        <taxon>Candidatus Methanoperedentaceae</taxon>
        <taxon>Candidatus Methanoperedens</taxon>
    </lineage>
</organism>
<evidence type="ECO:0000313" key="3">
    <source>
        <dbReference type="Proteomes" id="UP000027153"/>
    </source>
</evidence>
<evidence type="ECO:0000256" key="1">
    <source>
        <dbReference type="SAM" id="Phobius"/>
    </source>
</evidence>
<dbReference type="AlphaFoldDB" id="A0A062V8L5"/>
<keyword evidence="1" id="KW-1133">Transmembrane helix</keyword>
<evidence type="ECO:0000313" key="2">
    <source>
        <dbReference type="EMBL" id="KCZ72099.1"/>
    </source>
</evidence>
<feature type="transmembrane region" description="Helical" evidence="1">
    <location>
        <begin position="339"/>
        <end position="357"/>
    </location>
</feature>